<protein>
    <submittedName>
        <fullName evidence="1">Chaperone protein ClpB1</fullName>
    </submittedName>
</protein>
<dbReference type="EMBL" id="CM045759">
    <property type="protein sequence ID" value="KAI8016767.1"/>
    <property type="molecule type" value="Genomic_DNA"/>
</dbReference>
<name>A0ACC0HW89_9ERIC</name>
<accession>A0ACC0HW89</accession>
<organism evidence="1 2">
    <name type="scientific">Camellia lanceoleosa</name>
    <dbReference type="NCBI Taxonomy" id="1840588"/>
    <lineage>
        <taxon>Eukaryota</taxon>
        <taxon>Viridiplantae</taxon>
        <taxon>Streptophyta</taxon>
        <taxon>Embryophyta</taxon>
        <taxon>Tracheophyta</taxon>
        <taxon>Spermatophyta</taxon>
        <taxon>Magnoliopsida</taxon>
        <taxon>eudicotyledons</taxon>
        <taxon>Gunneridae</taxon>
        <taxon>Pentapetalae</taxon>
        <taxon>asterids</taxon>
        <taxon>Ericales</taxon>
        <taxon>Theaceae</taxon>
        <taxon>Camellia</taxon>
    </lineage>
</organism>
<evidence type="ECO:0000313" key="1">
    <source>
        <dbReference type="EMBL" id="KAI8016767.1"/>
    </source>
</evidence>
<gene>
    <name evidence="1" type="ORF">LOK49_LG04G01852</name>
</gene>
<keyword evidence="2" id="KW-1185">Reference proteome</keyword>
<sequence>MSSQKSQDDTHLAIDQLILGLLEDSKIGDLLKEDRVSTSRVKSEVEKLRDAKPTKIESDSQIVEVIAYGDIVFQALKTYGCDLLEQVGKLNPMIGRDEEIQSVIEILSRRTKNNPILTGEPSVGKLAMIKGLAQRIVKGDVPSNLVDVKLFALDIRDLVSKAKCTQEFEECLKSVLKEVEEAKRKVIIFVDEIHIVLGASQIQNYIVASNLFKPMFARGQIRCIGATTLEEYRKYVENDTAYERWFQQVNVAEPSVADTISTLEELKETYEEHHGVRIQYQALVVAAQLDISLVHGYYYLRVVFYYFGVSFADKAIDLLDEACADVKVQLDSQPEEIYNIERKIAQLKIKLDTLDKEKNKDSRAQLVEVKEFDDLGDKLQPLKMKYTKEKERMDELRRLKQKRAKLLLALEKVRIRCNLPRVVELSCGPFQEVEVAIAKLEKIIEENVMVTDIIGPEQIAKVVSRRTSIPVTRLDQNEKVRLMDFANRLHQRVVGQDQIVKAVTETVLRSRLGLGRPQQPIGSFLFLGPTGVGKTELAKALVEQLFDDINLLIRFDMSEFMEQHSYIVYTTNDFSYLGHLEGGQLTEAVKKQPYSVILFDEVEKAHSNVFNTLLQVFDDGRLTDGQGCTVDFTSKLIIMTSSIGADYILKALMNKCTMESARESVKQEVRKHFKPELLNRLDEIVVFDPLSHEQLAKVVRLLLKDVAIRVAKKGVALSVSEAALDVMLVESYEPAYWARPIRRWLEKWVVNKLTDKLLKSKVDENSTVSIDAASNGKELTYQVEKDGGSMNGAGQRSDFFFRIHDGPRSDFAQVVKKMKMKIEEIDGNDNDVQVVKKSEKKDNNDNDNDAQVVKKSEEIDDDDDDDDDEVRRFF</sequence>
<comment type="caution">
    <text evidence="1">The sequence shown here is derived from an EMBL/GenBank/DDBJ whole genome shotgun (WGS) entry which is preliminary data.</text>
</comment>
<dbReference type="Proteomes" id="UP001060215">
    <property type="component" value="Chromosome 2"/>
</dbReference>
<evidence type="ECO:0000313" key="2">
    <source>
        <dbReference type="Proteomes" id="UP001060215"/>
    </source>
</evidence>
<reference evidence="1 2" key="1">
    <citation type="journal article" date="2022" name="Plant J.">
        <title>Chromosome-level genome of Camellia lanceoleosa provides a valuable resource for understanding genome evolution and self-incompatibility.</title>
        <authorList>
            <person name="Gong W."/>
            <person name="Xiao S."/>
            <person name="Wang L."/>
            <person name="Liao Z."/>
            <person name="Chang Y."/>
            <person name="Mo W."/>
            <person name="Hu G."/>
            <person name="Li W."/>
            <person name="Zhao G."/>
            <person name="Zhu H."/>
            <person name="Hu X."/>
            <person name="Ji K."/>
            <person name="Xiang X."/>
            <person name="Song Q."/>
            <person name="Yuan D."/>
            <person name="Jin S."/>
            <person name="Zhang L."/>
        </authorList>
    </citation>
    <scope>NUCLEOTIDE SEQUENCE [LARGE SCALE GENOMIC DNA]</scope>
    <source>
        <strain evidence="1">SQ_2022a</strain>
    </source>
</reference>
<proteinExistence type="predicted"/>